<keyword evidence="2" id="KW-1185">Reference proteome</keyword>
<accession>A0ABQ1PB50</accession>
<protein>
    <recommendedName>
        <fullName evidence="3">Restriction endonuclease</fullName>
    </recommendedName>
</protein>
<reference evidence="2" key="1">
    <citation type="journal article" date="2019" name="Int. J. Syst. Evol. Microbiol.">
        <title>The Global Catalogue of Microorganisms (GCM) 10K type strain sequencing project: providing services to taxonomists for standard genome sequencing and annotation.</title>
        <authorList>
            <consortium name="The Broad Institute Genomics Platform"/>
            <consortium name="The Broad Institute Genome Sequencing Center for Infectious Disease"/>
            <person name="Wu L."/>
            <person name="Ma J."/>
        </authorList>
    </citation>
    <scope>NUCLEOTIDE SEQUENCE [LARGE SCALE GENOMIC DNA]</scope>
    <source>
        <strain evidence="2">CCM 7282</strain>
    </source>
</reference>
<evidence type="ECO:0000313" key="1">
    <source>
        <dbReference type="EMBL" id="GGC93615.1"/>
    </source>
</evidence>
<comment type="caution">
    <text evidence="1">The sequence shown here is derived from an EMBL/GenBank/DDBJ whole genome shotgun (WGS) entry which is preliminary data.</text>
</comment>
<organism evidence="1 2">
    <name type="scientific">Thalassobacillus devorans</name>
    <dbReference type="NCBI Taxonomy" id="279813"/>
    <lineage>
        <taxon>Bacteria</taxon>
        <taxon>Bacillati</taxon>
        <taxon>Bacillota</taxon>
        <taxon>Bacilli</taxon>
        <taxon>Bacillales</taxon>
        <taxon>Bacillaceae</taxon>
        <taxon>Thalassobacillus</taxon>
    </lineage>
</organism>
<dbReference type="EMBL" id="BMCJ01000004">
    <property type="protein sequence ID" value="GGC93615.1"/>
    <property type="molecule type" value="Genomic_DNA"/>
</dbReference>
<proteinExistence type="predicted"/>
<name>A0ABQ1PB50_9BACI</name>
<gene>
    <name evidence="1" type="ORF">GCM10007216_25420</name>
</gene>
<evidence type="ECO:0008006" key="3">
    <source>
        <dbReference type="Google" id="ProtNLM"/>
    </source>
</evidence>
<sequence length="59" mass="6735">MDKKNDGSWNDHYISEVIKKDRTNYIGAKHKGALFTTVPVYKLFPKSLSGFRGTAFFAH</sequence>
<evidence type="ECO:0000313" key="2">
    <source>
        <dbReference type="Proteomes" id="UP000619534"/>
    </source>
</evidence>
<dbReference type="Proteomes" id="UP000619534">
    <property type="component" value="Unassembled WGS sequence"/>
</dbReference>